<dbReference type="InterPro" id="IPR002156">
    <property type="entry name" value="RNaseH_domain"/>
</dbReference>
<proteinExistence type="predicted"/>
<dbReference type="CDD" id="cd06222">
    <property type="entry name" value="RNase_H_like"/>
    <property type="match status" value="1"/>
</dbReference>
<dbReference type="InterPro" id="IPR053151">
    <property type="entry name" value="RNase_H-like"/>
</dbReference>
<reference evidence="2" key="1">
    <citation type="submission" date="2020-09" db="EMBL/GenBank/DDBJ databases">
        <title>Genome-Enabled Discovery of Anthraquinone Biosynthesis in Senna tora.</title>
        <authorList>
            <person name="Kang S.-H."/>
            <person name="Pandey R.P."/>
            <person name="Lee C.-M."/>
            <person name="Sim J.-S."/>
            <person name="Jeong J.-T."/>
            <person name="Choi B.-S."/>
            <person name="Jung M."/>
            <person name="Ginzburg D."/>
            <person name="Zhao K."/>
            <person name="Won S.Y."/>
            <person name="Oh T.-J."/>
            <person name="Yu Y."/>
            <person name="Kim N.-H."/>
            <person name="Lee O.R."/>
            <person name="Lee T.-H."/>
            <person name="Bashyal P."/>
            <person name="Kim T.-S."/>
            <person name="Lee W.-H."/>
            <person name="Kawkins C."/>
            <person name="Kim C.-K."/>
            <person name="Kim J.S."/>
            <person name="Ahn B.O."/>
            <person name="Rhee S.Y."/>
            <person name="Sohng J.K."/>
        </authorList>
    </citation>
    <scope>NUCLEOTIDE SEQUENCE</scope>
    <source>
        <tissue evidence="2">Leaf</tissue>
    </source>
</reference>
<feature type="domain" description="RNase H type-1" evidence="1">
    <location>
        <begin position="75"/>
        <end position="148"/>
    </location>
</feature>
<sequence length="182" mass="20114">MGAHSMPASCGRNTYIKSVEFSHLAKDVSPLSSKDHIWVKWTAPSEGWWKLNIDGACAGNLGKMAAAGVFRDSNGVSMAKDLACEKLIIESDSLVAIKLLTDDFDYKSHVLGALIHFCRSIVRDFTEFQINHVFREGNCCADVMAKQAILDQEALVVFDTVPSFVKVCFYADFVGVHYVRTS</sequence>
<dbReference type="Pfam" id="PF13456">
    <property type="entry name" value="RVT_3"/>
    <property type="match status" value="1"/>
</dbReference>
<dbReference type="EMBL" id="JAAIUW010000013">
    <property type="protein sequence ID" value="KAF7804482.1"/>
    <property type="molecule type" value="Genomic_DNA"/>
</dbReference>
<comment type="caution">
    <text evidence="2">The sequence shown here is derived from an EMBL/GenBank/DDBJ whole genome shotgun (WGS) entry which is preliminary data.</text>
</comment>
<protein>
    <submittedName>
        <fullName evidence="2">Ribonuclease H protein</fullName>
    </submittedName>
</protein>
<dbReference type="Gene3D" id="3.30.420.10">
    <property type="entry name" value="Ribonuclease H-like superfamily/Ribonuclease H"/>
    <property type="match status" value="1"/>
</dbReference>
<dbReference type="PANTHER" id="PTHR47723">
    <property type="entry name" value="OS05G0353850 PROTEIN"/>
    <property type="match status" value="1"/>
</dbReference>
<dbReference type="AlphaFoldDB" id="A0A834SP70"/>
<dbReference type="InterPro" id="IPR012337">
    <property type="entry name" value="RNaseH-like_sf"/>
</dbReference>
<dbReference type="Proteomes" id="UP000634136">
    <property type="component" value="Unassembled WGS sequence"/>
</dbReference>
<organism evidence="2 3">
    <name type="scientific">Senna tora</name>
    <dbReference type="NCBI Taxonomy" id="362788"/>
    <lineage>
        <taxon>Eukaryota</taxon>
        <taxon>Viridiplantae</taxon>
        <taxon>Streptophyta</taxon>
        <taxon>Embryophyta</taxon>
        <taxon>Tracheophyta</taxon>
        <taxon>Spermatophyta</taxon>
        <taxon>Magnoliopsida</taxon>
        <taxon>eudicotyledons</taxon>
        <taxon>Gunneridae</taxon>
        <taxon>Pentapetalae</taxon>
        <taxon>rosids</taxon>
        <taxon>fabids</taxon>
        <taxon>Fabales</taxon>
        <taxon>Fabaceae</taxon>
        <taxon>Caesalpinioideae</taxon>
        <taxon>Cassia clade</taxon>
        <taxon>Senna</taxon>
    </lineage>
</organism>
<dbReference type="OrthoDB" id="1748424at2759"/>
<dbReference type="PANTHER" id="PTHR47723:SF20">
    <property type="entry name" value="RNASE H TYPE-1 DOMAIN-CONTAINING PROTEIN"/>
    <property type="match status" value="1"/>
</dbReference>
<dbReference type="SUPFAM" id="SSF53098">
    <property type="entry name" value="Ribonuclease H-like"/>
    <property type="match status" value="1"/>
</dbReference>
<evidence type="ECO:0000313" key="2">
    <source>
        <dbReference type="EMBL" id="KAF7804482.1"/>
    </source>
</evidence>
<evidence type="ECO:0000259" key="1">
    <source>
        <dbReference type="Pfam" id="PF13456"/>
    </source>
</evidence>
<dbReference type="GO" id="GO:0004523">
    <property type="term" value="F:RNA-DNA hybrid ribonuclease activity"/>
    <property type="evidence" value="ECO:0007669"/>
    <property type="project" value="InterPro"/>
</dbReference>
<gene>
    <name evidence="2" type="ORF">G2W53_043593</name>
</gene>
<dbReference type="InterPro" id="IPR036397">
    <property type="entry name" value="RNaseH_sf"/>
</dbReference>
<keyword evidence="3" id="KW-1185">Reference proteome</keyword>
<name>A0A834SP70_9FABA</name>
<dbReference type="InterPro" id="IPR044730">
    <property type="entry name" value="RNase_H-like_dom_plant"/>
</dbReference>
<dbReference type="GO" id="GO:0003676">
    <property type="term" value="F:nucleic acid binding"/>
    <property type="evidence" value="ECO:0007669"/>
    <property type="project" value="InterPro"/>
</dbReference>
<evidence type="ECO:0000313" key="3">
    <source>
        <dbReference type="Proteomes" id="UP000634136"/>
    </source>
</evidence>
<accession>A0A834SP70</accession>